<dbReference type="RefSeq" id="WP_146388745.1">
    <property type="nucleotide sequence ID" value="NZ_VOHK01000006.1"/>
</dbReference>
<protein>
    <submittedName>
        <fullName evidence="1">Uncharacterized protein</fullName>
    </submittedName>
</protein>
<proteinExistence type="predicted"/>
<dbReference type="EMBL" id="VOHK01000006">
    <property type="protein sequence ID" value="TWT18642.1"/>
    <property type="molecule type" value="Genomic_DNA"/>
</dbReference>
<accession>A0A5C5TZC0</accession>
<evidence type="ECO:0000313" key="1">
    <source>
        <dbReference type="EMBL" id="TWT18642.1"/>
    </source>
</evidence>
<reference evidence="1 2" key="1">
    <citation type="journal article" date="2008" name="Int. J. Syst. Evol. Microbiol.">
        <title>Luteimonas marina sp. nov., isolated from seawater.</title>
        <authorList>
            <person name="Baik K.S."/>
            <person name="Park S.C."/>
            <person name="Kim M.S."/>
            <person name="Kim E.M."/>
            <person name="Park C."/>
            <person name="Chun J."/>
            <person name="Seong C.N."/>
        </authorList>
    </citation>
    <scope>NUCLEOTIDE SEQUENCE [LARGE SCALE GENOMIC DNA]</scope>
    <source>
        <strain evidence="1 2">FR1330</strain>
    </source>
</reference>
<evidence type="ECO:0000313" key="2">
    <source>
        <dbReference type="Proteomes" id="UP000319980"/>
    </source>
</evidence>
<comment type="caution">
    <text evidence="1">The sequence shown here is derived from an EMBL/GenBank/DDBJ whole genome shotgun (WGS) entry which is preliminary data.</text>
</comment>
<dbReference type="Proteomes" id="UP000319980">
    <property type="component" value="Unassembled WGS sequence"/>
</dbReference>
<name>A0A5C5TZC0_9GAMM</name>
<gene>
    <name evidence="1" type="ORF">FQY83_14800</name>
</gene>
<keyword evidence="2" id="KW-1185">Reference proteome</keyword>
<dbReference type="OrthoDB" id="7632458at2"/>
<organism evidence="1 2">
    <name type="scientific">Luteimonas marina</name>
    <dbReference type="NCBI Taxonomy" id="488485"/>
    <lineage>
        <taxon>Bacteria</taxon>
        <taxon>Pseudomonadati</taxon>
        <taxon>Pseudomonadota</taxon>
        <taxon>Gammaproteobacteria</taxon>
        <taxon>Lysobacterales</taxon>
        <taxon>Lysobacteraceae</taxon>
        <taxon>Luteimonas</taxon>
    </lineage>
</organism>
<sequence>MKPWLKRLQRRFSPRRIRLGIEANERLEGGESNQLLCFVGRELCLFTTIDASKVPEKQRDAFVSLGVKRAAPFPDPDYGIAWTGDRHASVWFWSRSRALERLGNEAAGKRLRFTPEALHVGSPAEDEAQLLALASGCEGRVWKQGRLVASRWWAGIPAAAAWQAFMRSAGLPPAGVPVPMDALIAPASWAGSGNRGGRLSGLSLSGIDAYLPRAAMVVAALALVVYAFQAGSIARNLFDAWSAERRAQDLDAPIKRILDAREAADANAAGVEGLLALRPGRPQLELMAEVARLIPQKGWEVRRWNQPTPDRLELTLHLPDANPEQLVSAWEASSLFHEVTTDIQPGGNTIVVRAAIRPSFGSVP</sequence>
<dbReference type="AlphaFoldDB" id="A0A5C5TZC0"/>